<dbReference type="PANTHER" id="PTHR13309">
    <property type="entry name" value="NUCLEAR FRAGILE X MENTAL RETARDATION PROTEIN INTERACTING PROTEIN 1"/>
    <property type="match status" value="1"/>
</dbReference>
<dbReference type="Pfam" id="PF10453">
    <property type="entry name" value="NUFIP1"/>
    <property type="match status" value="1"/>
</dbReference>
<organism evidence="7 8">
    <name type="scientific">Patellaria atrata CBS 101060</name>
    <dbReference type="NCBI Taxonomy" id="1346257"/>
    <lineage>
        <taxon>Eukaryota</taxon>
        <taxon>Fungi</taxon>
        <taxon>Dikarya</taxon>
        <taxon>Ascomycota</taxon>
        <taxon>Pezizomycotina</taxon>
        <taxon>Dothideomycetes</taxon>
        <taxon>Dothideomycetes incertae sedis</taxon>
        <taxon>Patellariales</taxon>
        <taxon>Patellariaceae</taxon>
        <taxon>Patellaria</taxon>
    </lineage>
</organism>
<dbReference type="InterPro" id="IPR036855">
    <property type="entry name" value="Znf_CCCH_sf"/>
</dbReference>
<feature type="compositionally biased region" description="Low complexity" evidence="5">
    <location>
        <begin position="103"/>
        <end position="112"/>
    </location>
</feature>
<keyword evidence="2 4" id="KW-0863">Zinc-finger</keyword>
<dbReference type="GO" id="GO:0008270">
    <property type="term" value="F:zinc ion binding"/>
    <property type="evidence" value="ECO:0007669"/>
    <property type="project" value="UniProtKB-KW"/>
</dbReference>
<feature type="zinc finger region" description="C3H1-type" evidence="4">
    <location>
        <begin position="404"/>
        <end position="432"/>
    </location>
</feature>
<feature type="compositionally biased region" description="Pro residues" evidence="5">
    <location>
        <begin position="1"/>
        <end position="17"/>
    </location>
</feature>
<feature type="compositionally biased region" description="Low complexity" evidence="5">
    <location>
        <begin position="337"/>
        <end position="347"/>
    </location>
</feature>
<dbReference type="EMBL" id="MU006103">
    <property type="protein sequence ID" value="KAF2836473.1"/>
    <property type="molecule type" value="Genomic_DNA"/>
</dbReference>
<accession>A0A9P4VMB4</accession>
<keyword evidence="1 4" id="KW-0479">Metal-binding</keyword>
<evidence type="ECO:0000256" key="5">
    <source>
        <dbReference type="SAM" id="MobiDB-lite"/>
    </source>
</evidence>
<feature type="domain" description="C3H1-type" evidence="6">
    <location>
        <begin position="404"/>
        <end position="432"/>
    </location>
</feature>
<dbReference type="OrthoDB" id="3939327at2759"/>
<evidence type="ECO:0000256" key="1">
    <source>
        <dbReference type="ARBA" id="ARBA00022723"/>
    </source>
</evidence>
<feature type="region of interest" description="Disordered" evidence="5">
    <location>
        <begin position="285"/>
        <end position="409"/>
    </location>
</feature>
<feature type="compositionally biased region" description="Low complexity" evidence="5">
    <location>
        <begin position="63"/>
        <end position="74"/>
    </location>
</feature>
<feature type="region of interest" description="Disordered" evidence="5">
    <location>
        <begin position="1"/>
        <end position="220"/>
    </location>
</feature>
<protein>
    <recommendedName>
        <fullName evidence="6">C3H1-type domain-containing protein</fullName>
    </recommendedName>
</protein>
<name>A0A9P4VMB4_9PEZI</name>
<reference evidence="7" key="1">
    <citation type="journal article" date="2020" name="Stud. Mycol.">
        <title>101 Dothideomycetes genomes: a test case for predicting lifestyles and emergence of pathogens.</title>
        <authorList>
            <person name="Haridas S."/>
            <person name="Albert R."/>
            <person name="Binder M."/>
            <person name="Bloem J."/>
            <person name="Labutti K."/>
            <person name="Salamov A."/>
            <person name="Andreopoulos B."/>
            <person name="Baker S."/>
            <person name="Barry K."/>
            <person name="Bills G."/>
            <person name="Bluhm B."/>
            <person name="Cannon C."/>
            <person name="Castanera R."/>
            <person name="Culley D."/>
            <person name="Daum C."/>
            <person name="Ezra D."/>
            <person name="Gonzalez J."/>
            <person name="Henrissat B."/>
            <person name="Kuo A."/>
            <person name="Liang C."/>
            <person name="Lipzen A."/>
            <person name="Lutzoni F."/>
            <person name="Magnuson J."/>
            <person name="Mondo S."/>
            <person name="Nolan M."/>
            <person name="Ohm R."/>
            <person name="Pangilinan J."/>
            <person name="Park H.-J."/>
            <person name="Ramirez L."/>
            <person name="Alfaro M."/>
            <person name="Sun H."/>
            <person name="Tritt A."/>
            <person name="Yoshinaga Y."/>
            <person name="Zwiers L.-H."/>
            <person name="Turgeon B."/>
            <person name="Goodwin S."/>
            <person name="Spatafora J."/>
            <person name="Crous P."/>
            <person name="Grigoriev I."/>
        </authorList>
    </citation>
    <scope>NUCLEOTIDE SEQUENCE</scope>
    <source>
        <strain evidence="7">CBS 101060</strain>
    </source>
</reference>
<feature type="compositionally biased region" description="Low complexity" evidence="5">
    <location>
        <begin position="369"/>
        <end position="379"/>
    </location>
</feature>
<evidence type="ECO:0000256" key="3">
    <source>
        <dbReference type="ARBA" id="ARBA00022833"/>
    </source>
</evidence>
<feature type="compositionally biased region" description="Polar residues" evidence="5">
    <location>
        <begin position="209"/>
        <end position="218"/>
    </location>
</feature>
<feature type="compositionally biased region" description="Acidic residues" evidence="5">
    <location>
        <begin position="348"/>
        <end position="368"/>
    </location>
</feature>
<dbReference type="Gene3D" id="4.10.1000.10">
    <property type="entry name" value="Zinc finger, CCCH-type"/>
    <property type="match status" value="1"/>
</dbReference>
<feature type="compositionally biased region" description="Gly residues" evidence="5">
    <location>
        <begin position="41"/>
        <end position="51"/>
    </location>
</feature>
<dbReference type="SMART" id="SM00356">
    <property type="entry name" value="ZnF_C3H1"/>
    <property type="match status" value="1"/>
</dbReference>
<feature type="compositionally biased region" description="Polar residues" evidence="5">
    <location>
        <begin position="120"/>
        <end position="130"/>
    </location>
</feature>
<dbReference type="InterPro" id="IPR000571">
    <property type="entry name" value="Znf_CCCH"/>
</dbReference>
<feature type="compositionally biased region" description="Basic and acidic residues" evidence="5">
    <location>
        <begin position="289"/>
        <end position="314"/>
    </location>
</feature>
<dbReference type="PROSITE" id="PS50103">
    <property type="entry name" value="ZF_C3H1"/>
    <property type="match status" value="1"/>
</dbReference>
<proteinExistence type="predicted"/>
<dbReference type="InterPro" id="IPR039136">
    <property type="entry name" value="NUFIP1-like"/>
</dbReference>
<dbReference type="InterPro" id="IPR019496">
    <property type="entry name" value="NUFIP1_cons_dom"/>
</dbReference>
<dbReference type="Proteomes" id="UP000799429">
    <property type="component" value="Unassembled WGS sequence"/>
</dbReference>
<sequence>MSAPFRFPPPPPPPPTLAAPQREFDSASPHKISFSDHGNRGGRGTGQGYRGRGSHRSNGHIGRGTNRFNRGRGNYSQQSQPYPRESHGQNQSSASYAPYNINSHSQSTQHPPSHIPYAPNPQTQPTLSNAPYTSTPSPSPYVQTLPNGSHTQYQPFAPNSSFSNGAHISGPAPFLQAQKNNRSNPPKPPVAPAVPSFGFTLPQVPTPGRPSTTSNRNQLGLVPSYSDDQDEEIEHDANGEANAGIVEGPSKSLVVEYRGSMVVLDTAEKLSAWIAERRNRFPTAAKQAEVAKKKAEMQASRKTESRPRTFEKKNRGGLSEVQKITKPVGGLDARSIVSSSSELSDSSELTESDSDASSEDEDEDEDSDVASTTSESSDSAPEEVSSNSKPPPVRVEAPKRNEPTQSKKVCMSFARKGSCKFGKRCKYLHERKEKLKGQASNRPSKRARLYERFVEKELEDEDKLVLEVIKFLSGENLLT</sequence>
<keyword evidence="8" id="KW-1185">Reference proteome</keyword>
<dbReference type="GO" id="GO:0005634">
    <property type="term" value="C:nucleus"/>
    <property type="evidence" value="ECO:0007669"/>
    <property type="project" value="TreeGrafter"/>
</dbReference>
<feature type="compositionally biased region" description="Polar residues" evidence="5">
    <location>
        <begin position="142"/>
        <end position="166"/>
    </location>
</feature>
<dbReference type="AlphaFoldDB" id="A0A9P4VMB4"/>
<evidence type="ECO:0000313" key="7">
    <source>
        <dbReference type="EMBL" id="KAF2836473.1"/>
    </source>
</evidence>
<dbReference type="PANTHER" id="PTHR13309:SF0">
    <property type="entry name" value="FMR1-INTERACTING PROTEIN NUFIP1"/>
    <property type="match status" value="1"/>
</dbReference>
<evidence type="ECO:0000313" key="8">
    <source>
        <dbReference type="Proteomes" id="UP000799429"/>
    </source>
</evidence>
<dbReference type="Pfam" id="PF00642">
    <property type="entry name" value="zf-CCCH"/>
    <property type="match status" value="1"/>
</dbReference>
<evidence type="ECO:0000256" key="2">
    <source>
        <dbReference type="ARBA" id="ARBA00022771"/>
    </source>
</evidence>
<dbReference type="GO" id="GO:0000492">
    <property type="term" value="P:box C/D snoRNP assembly"/>
    <property type="evidence" value="ECO:0007669"/>
    <property type="project" value="TreeGrafter"/>
</dbReference>
<evidence type="ECO:0000256" key="4">
    <source>
        <dbReference type="PROSITE-ProRule" id="PRU00723"/>
    </source>
</evidence>
<gene>
    <name evidence="7" type="ORF">M501DRAFT_1018827</name>
</gene>
<evidence type="ECO:0000259" key="6">
    <source>
        <dbReference type="PROSITE" id="PS50103"/>
    </source>
</evidence>
<dbReference type="SUPFAM" id="SSF90229">
    <property type="entry name" value="CCCH zinc finger"/>
    <property type="match status" value="1"/>
</dbReference>
<keyword evidence="3 4" id="KW-0862">Zinc</keyword>
<dbReference type="GO" id="GO:0003723">
    <property type="term" value="F:RNA binding"/>
    <property type="evidence" value="ECO:0007669"/>
    <property type="project" value="InterPro"/>
</dbReference>
<comment type="caution">
    <text evidence="7">The sequence shown here is derived from an EMBL/GenBank/DDBJ whole genome shotgun (WGS) entry which is preliminary data.</text>
</comment>